<gene>
    <name evidence="1" type="ORF">CDAR_211511</name>
</gene>
<evidence type="ECO:0000313" key="1">
    <source>
        <dbReference type="EMBL" id="GIX91202.1"/>
    </source>
</evidence>
<dbReference type="EMBL" id="BPLQ01002306">
    <property type="protein sequence ID" value="GIX91202.1"/>
    <property type="molecule type" value="Genomic_DNA"/>
</dbReference>
<proteinExistence type="predicted"/>
<name>A0AAV4P1X6_9ARAC</name>
<organism evidence="1 2">
    <name type="scientific">Caerostris darwini</name>
    <dbReference type="NCBI Taxonomy" id="1538125"/>
    <lineage>
        <taxon>Eukaryota</taxon>
        <taxon>Metazoa</taxon>
        <taxon>Ecdysozoa</taxon>
        <taxon>Arthropoda</taxon>
        <taxon>Chelicerata</taxon>
        <taxon>Arachnida</taxon>
        <taxon>Araneae</taxon>
        <taxon>Araneomorphae</taxon>
        <taxon>Entelegynae</taxon>
        <taxon>Araneoidea</taxon>
        <taxon>Araneidae</taxon>
        <taxon>Caerostris</taxon>
    </lineage>
</organism>
<comment type="caution">
    <text evidence="1">The sequence shown here is derived from an EMBL/GenBank/DDBJ whole genome shotgun (WGS) entry which is preliminary data.</text>
</comment>
<keyword evidence="2" id="KW-1185">Reference proteome</keyword>
<dbReference type="AlphaFoldDB" id="A0AAV4P1X6"/>
<protein>
    <submittedName>
        <fullName evidence="1">Uncharacterized protein</fullName>
    </submittedName>
</protein>
<sequence length="82" mass="9578">MPWVLMQKNCTHINPHYLLLREELERRRRTFGMSGCPSSYARPRGHLQAFNFSITGLIIGWLLTRGCWGVKLPISAYQYPLE</sequence>
<evidence type="ECO:0000313" key="2">
    <source>
        <dbReference type="Proteomes" id="UP001054837"/>
    </source>
</evidence>
<reference evidence="1 2" key="1">
    <citation type="submission" date="2021-06" db="EMBL/GenBank/DDBJ databases">
        <title>Caerostris darwini draft genome.</title>
        <authorList>
            <person name="Kono N."/>
            <person name="Arakawa K."/>
        </authorList>
    </citation>
    <scope>NUCLEOTIDE SEQUENCE [LARGE SCALE GENOMIC DNA]</scope>
</reference>
<dbReference type="Proteomes" id="UP001054837">
    <property type="component" value="Unassembled WGS sequence"/>
</dbReference>
<accession>A0AAV4P1X6</accession>